<evidence type="ECO:0000313" key="9">
    <source>
        <dbReference type="Proteomes" id="UP000198406"/>
    </source>
</evidence>
<keyword evidence="5 6" id="KW-0009">Actin-binding</keyword>
<comment type="similarity">
    <text evidence="6">Belongs to the TRAFAC class myosin-kinesin ATPase superfamily. Myosin family.</text>
</comment>
<dbReference type="EMBL" id="BDSP01000100">
    <property type="protein sequence ID" value="GAX16012.1"/>
    <property type="molecule type" value="Genomic_DNA"/>
</dbReference>
<dbReference type="Gene3D" id="1.20.58.530">
    <property type="match status" value="1"/>
</dbReference>
<reference evidence="8 9" key="1">
    <citation type="journal article" date="2015" name="Plant Cell">
        <title>Oil accumulation by the oleaginous diatom Fistulifera solaris as revealed by the genome and transcriptome.</title>
        <authorList>
            <person name="Tanaka T."/>
            <person name="Maeda Y."/>
            <person name="Veluchamy A."/>
            <person name="Tanaka M."/>
            <person name="Abida H."/>
            <person name="Marechal E."/>
            <person name="Bowler C."/>
            <person name="Muto M."/>
            <person name="Sunaga Y."/>
            <person name="Tanaka M."/>
            <person name="Yoshino T."/>
            <person name="Taniguchi T."/>
            <person name="Fukuda Y."/>
            <person name="Nemoto M."/>
            <person name="Matsumoto M."/>
            <person name="Wong P.S."/>
            <person name="Aburatani S."/>
            <person name="Fujibuchi W."/>
        </authorList>
    </citation>
    <scope>NUCLEOTIDE SEQUENCE [LARGE SCALE GENOMIC DNA]</scope>
    <source>
        <strain evidence="8 9">JPCC DA0580</strain>
    </source>
</reference>
<gene>
    <name evidence="8" type="ORF">FisN_22Hh131</name>
</gene>
<dbReference type="Gene3D" id="1.20.120.720">
    <property type="entry name" value="Myosin VI head, motor domain, U50 subdomain"/>
    <property type="match status" value="1"/>
</dbReference>
<dbReference type="GO" id="GO:0007015">
    <property type="term" value="P:actin filament organization"/>
    <property type="evidence" value="ECO:0007669"/>
    <property type="project" value="TreeGrafter"/>
</dbReference>
<dbReference type="FunFam" id="1.10.10.820:FF:000001">
    <property type="entry name" value="Myosin heavy chain"/>
    <property type="match status" value="1"/>
</dbReference>
<dbReference type="GO" id="GO:0005737">
    <property type="term" value="C:cytoplasm"/>
    <property type="evidence" value="ECO:0007669"/>
    <property type="project" value="TreeGrafter"/>
</dbReference>
<dbReference type="InParanoid" id="A0A1Z5JQ88"/>
<dbReference type="PRINTS" id="PR00193">
    <property type="entry name" value="MYOSINHEAVY"/>
</dbReference>
<keyword evidence="1 6" id="KW-0547">Nucleotide-binding</keyword>
<keyword evidence="9" id="KW-1185">Reference proteome</keyword>
<dbReference type="GO" id="GO:0016459">
    <property type="term" value="C:myosin complex"/>
    <property type="evidence" value="ECO:0007669"/>
    <property type="project" value="UniProtKB-KW"/>
</dbReference>
<keyword evidence="3 6" id="KW-0518">Myosin</keyword>
<comment type="caution">
    <text evidence="8">The sequence shown here is derived from an EMBL/GenBank/DDBJ whole genome shotgun (WGS) entry which is preliminary data.</text>
</comment>
<evidence type="ECO:0000256" key="2">
    <source>
        <dbReference type="ARBA" id="ARBA00022840"/>
    </source>
</evidence>
<evidence type="ECO:0000256" key="3">
    <source>
        <dbReference type="ARBA" id="ARBA00023123"/>
    </source>
</evidence>
<dbReference type="SMART" id="SM00242">
    <property type="entry name" value="MYSc"/>
    <property type="match status" value="1"/>
</dbReference>
<keyword evidence="2 6" id="KW-0067">ATP-binding</keyword>
<dbReference type="Proteomes" id="UP000198406">
    <property type="component" value="Unassembled WGS sequence"/>
</dbReference>
<dbReference type="GO" id="GO:0016020">
    <property type="term" value="C:membrane"/>
    <property type="evidence" value="ECO:0007669"/>
    <property type="project" value="TreeGrafter"/>
</dbReference>
<evidence type="ECO:0000313" key="8">
    <source>
        <dbReference type="EMBL" id="GAX16012.1"/>
    </source>
</evidence>
<dbReference type="Gene3D" id="1.20.5.4820">
    <property type="match status" value="1"/>
</dbReference>
<dbReference type="GO" id="GO:0000146">
    <property type="term" value="F:microfilament motor activity"/>
    <property type="evidence" value="ECO:0007669"/>
    <property type="project" value="TreeGrafter"/>
</dbReference>
<dbReference type="InterPro" id="IPR001609">
    <property type="entry name" value="Myosin_head_motor_dom-like"/>
</dbReference>
<name>A0A1Z5JQ88_FISSO</name>
<organism evidence="8 9">
    <name type="scientific">Fistulifera solaris</name>
    <name type="common">Oleaginous diatom</name>
    <dbReference type="NCBI Taxonomy" id="1519565"/>
    <lineage>
        <taxon>Eukaryota</taxon>
        <taxon>Sar</taxon>
        <taxon>Stramenopiles</taxon>
        <taxon>Ochrophyta</taxon>
        <taxon>Bacillariophyta</taxon>
        <taxon>Bacillariophyceae</taxon>
        <taxon>Bacillariophycidae</taxon>
        <taxon>Naviculales</taxon>
        <taxon>Naviculaceae</taxon>
        <taxon>Fistulifera</taxon>
    </lineage>
</organism>
<dbReference type="InterPro" id="IPR036961">
    <property type="entry name" value="Kinesin_motor_dom_sf"/>
</dbReference>
<dbReference type="PANTHER" id="PTHR13140:SF845">
    <property type="entry name" value="MYOSIN-LIKE PROTEIN"/>
    <property type="match status" value="1"/>
</dbReference>
<feature type="region of interest" description="Actin-binding" evidence="6">
    <location>
        <begin position="732"/>
        <end position="754"/>
    </location>
</feature>
<dbReference type="PROSITE" id="PS51456">
    <property type="entry name" value="MYOSIN_MOTOR"/>
    <property type="match status" value="1"/>
</dbReference>
<dbReference type="SUPFAM" id="SSF52540">
    <property type="entry name" value="P-loop containing nucleoside triphosphate hydrolases"/>
    <property type="match status" value="1"/>
</dbReference>
<sequence length="1009" mass="114076">MIHDIHESGNKGTRVWVKRYLFPSESTRRVVRAASNDELDRRLSKKSIVRSHSGDEVFSPTRKRSNNIRLASYGVEEYEWALGWMNEQETDETISIRLDDSENKNGLIKVTTITLSRERIGTEVLIANPTPSAPNDLVTLDHFHEPTVVECLRRRFAQGHIYTNTGPVLIALNPFQNMTDLYGEDVMRRYWNHAEQPALDHDDLLPPHVYAIADNSFRNMMRGLEMSVSSSKKNTNQSILVSGESGAGKTVTTKYIMKYLAALSQRAHQSAAGRTRAYLNVPSSHSSSDLNSSFSIEAQVLQSNPILESFGNARTVRNDNSSRFGKFIQMQFCETGRLLGTAIETYLLEKVRVVHQSEGERNYHIFYELLSASVPEEESVRLQTRNRMPSDFKLLSSGTYVRRDGVKDSDTYQELQKAMKMIGFSSEEVSDIMAVTAAIMHASNTIFDPKVDEGCCVARDNAHVTAACQLLGIPIDDFEEALCFFSRIAGGQVYRSPQTVERAKKGLDALLKATYGALFEFLVKRINNSICGHENGHSSVIGVLDIFGFESFTTNSFEQLCINYCNEVLQQQFNTFMLKNEQAEYISEGIDWDFIKFPENQDVLDLIEHKTDGIMSILDDMCKAPGASDKAFASEIIKRCDKQSCFTANFKDTSPMFSIKHFAGSVEYTTDGFLEKNRNELPKETSELLRSSSSKFVHKLADIIVDSSSNGNAEASKTRTVKTVGGFFRQQVKDLRQKIDATYPHYVRCIKPNAALVHSEYDSAMVAQQLRCGGILQAVSVTRDGFTLHYSHEDFLQRYQVLVTETAGKVTVSKQAIEIECKKLVDTLLARIEEEEQYHSNKESADDLATEESAVDTTEISEEVLIQFGKTKVLLKHHAFLSLERQLGAVQNRNATILNTAFRRHFCQTAYRCVRAAFRAELASRGTTFDEWFEHREIYYRPREKGSLRIPNLVSHRMKMFNAAAGGKKKKEVADDSKRIELKNQVWILQDDGLFKRNPDYVGESIEAE</sequence>
<evidence type="ECO:0000256" key="4">
    <source>
        <dbReference type="ARBA" id="ARBA00023175"/>
    </source>
</evidence>
<dbReference type="Pfam" id="PF00063">
    <property type="entry name" value="Myosin_head"/>
    <property type="match status" value="1"/>
</dbReference>
<evidence type="ECO:0000256" key="1">
    <source>
        <dbReference type="ARBA" id="ARBA00022741"/>
    </source>
</evidence>
<protein>
    <submittedName>
        <fullName evidence="8">Myosin heavy chain</fullName>
    </submittedName>
</protein>
<keyword evidence="4 6" id="KW-0505">Motor protein</keyword>
<dbReference type="GO" id="GO:0051015">
    <property type="term" value="F:actin filament binding"/>
    <property type="evidence" value="ECO:0007669"/>
    <property type="project" value="TreeGrafter"/>
</dbReference>
<evidence type="ECO:0000259" key="7">
    <source>
        <dbReference type="PROSITE" id="PS51456"/>
    </source>
</evidence>
<dbReference type="OrthoDB" id="43649at2759"/>
<evidence type="ECO:0000256" key="6">
    <source>
        <dbReference type="PROSITE-ProRule" id="PRU00782"/>
    </source>
</evidence>
<evidence type="ECO:0000256" key="5">
    <source>
        <dbReference type="ARBA" id="ARBA00023203"/>
    </source>
</evidence>
<dbReference type="PANTHER" id="PTHR13140">
    <property type="entry name" value="MYOSIN"/>
    <property type="match status" value="1"/>
</dbReference>
<feature type="binding site" evidence="6">
    <location>
        <begin position="243"/>
        <end position="250"/>
    </location>
    <ligand>
        <name>ATP</name>
        <dbReference type="ChEBI" id="CHEBI:30616"/>
    </ligand>
</feature>
<feature type="domain" description="Myosin motor" evidence="7">
    <location>
        <begin position="132"/>
        <end position="888"/>
    </location>
</feature>
<dbReference type="GO" id="GO:0005524">
    <property type="term" value="F:ATP binding"/>
    <property type="evidence" value="ECO:0007669"/>
    <property type="project" value="UniProtKB-UniRule"/>
</dbReference>
<proteinExistence type="inferred from homology"/>
<dbReference type="CDD" id="cd00124">
    <property type="entry name" value="MYSc"/>
    <property type="match status" value="1"/>
</dbReference>
<dbReference type="AlphaFoldDB" id="A0A1Z5JQ88"/>
<dbReference type="InterPro" id="IPR027417">
    <property type="entry name" value="P-loop_NTPase"/>
</dbReference>
<dbReference type="Gene3D" id="1.10.10.820">
    <property type="match status" value="1"/>
</dbReference>
<dbReference type="Gene3D" id="3.40.850.10">
    <property type="entry name" value="Kinesin motor domain"/>
    <property type="match status" value="1"/>
</dbReference>
<accession>A0A1Z5JQ88</accession>